<evidence type="ECO:0000256" key="5">
    <source>
        <dbReference type="ARBA" id="ARBA00023163"/>
    </source>
</evidence>
<keyword evidence="3 6" id="KW-0731">Sigma factor</keyword>
<sequence length="665" mass="75090">MAKQAAEATEAPEKDGDTPDSPLLDLSDAAVRKMIKLAKKRGYVTYDELNEVLPSDQNTSDQIEDIYAMLNEMGINVVEAEEAEAEGEEEGEGGGDDEEESGGGEIAESAPRAVIRSETKSEPGERTDDPVRMYLREMGSVELLSREGEIAIAKRIEAGREAMIAGLCESPLTFQAIIIWRDELVEGKVLLRDIIDLEATYAGPEAKNGPIVEGGPIAPDGDEVREQTIGESIAADDDEDMENSLSLAAMEAEIKPKVLETFDNIADAYKKLRRLQDQNVESKLKNESLSPSQDRKYKTLKDQLIGEVKSLSLNQARIDNLVEQLYDINKRLVSLEGRLMRLAESFGVAREDFLRQYQGYELDPKWINRVKNLTSRGWKGFVGQELDGIKDLRSEIHALATETGLEIQEFRKIVQMVQKGEKEARQAKKEMVEANLRLVISIAKKYTNRGLQFLDLIQEGNIGLMKAVDKFEYRRGYKFSTYATWWIRQAITRSIADQARTIRIPVHMIETINKIVRTSRQMLHEIGREPTPEELAEKLGMPLEKVRKVLKIAKEPISLETPIGDEEDSHLGDFIEDKNAILPIDAAIQSNLRETTTRVLASLTPREERVLRMRFGIGMNTDHTLEEVGQQFSVTRERIRQIEAKALRKLKHPSRSRKLRSFLDN</sequence>
<dbReference type="CDD" id="cd06171">
    <property type="entry name" value="Sigma70_r4"/>
    <property type="match status" value="1"/>
</dbReference>
<feature type="region of interest" description="Sigma-70 factor domain-2" evidence="6">
    <location>
        <begin position="431"/>
        <end position="501"/>
    </location>
</feature>
<keyword evidence="2 6" id="KW-0805">Transcription regulation</keyword>
<dbReference type="Gene3D" id="1.10.220.120">
    <property type="entry name" value="Sigma-70 factor, region 1.1"/>
    <property type="match status" value="1"/>
</dbReference>
<dbReference type="InterPro" id="IPR012760">
    <property type="entry name" value="RNA_pol_sigma_RpoD_C"/>
</dbReference>
<evidence type="ECO:0000259" key="9">
    <source>
        <dbReference type="PROSITE" id="PS00716"/>
    </source>
</evidence>
<dbReference type="InterPro" id="IPR000943">
    <property type="entry name" value="RNA_pol_sigma70"/>
</dbReference>
<keyword evidence="5 6" id="KW-0804">Transcription</keyword>
<dbReference type="Pfam" id="PF04539">
    <property type="entry name" value="Sigma70_r3"/>
    <property type="match status" value="1"/>
</dbReference>
<reference evidence="11" key="1">
    <citation type="journal article" date="2019" name="Int. J. Syst. Evol. Microbiol.">
        <title>The Global Catalogue of Microorganisms (GCM) 10K type strain sequencing project: providing services to taxonomists for standard genome sequencing and annotation.</title>
        <authorList>
            <consortium name="The Broad Institute Genomics Platform"/>
            <consortium name="The Broad Institute Genome Sequencing Center for Infectious Disease"/>
            <person name="Wu L."/>
            <person name="Ma J."/>
        </authorList>
    </citation>
    <scope>NUCLEOTIDE SEQUENCE [LARGE SCALE GENOMIC DNA]</scope>
    <source>
        <strain evidence="11">CCM 7435</strain>
    </source>
</reference>
<gene>
    <name evidence="6 10" type="primary">rpoD</name>
    <name evidence="10" type="ORF">ACFSNC_12740</name>
</gene>
<dbReference type="Gene3D" id="1.10.601.10">
    <property type="entry name" value="RNA Polymerase Primary Sigma Factor"/>
    <property type="match status" value="1"/>
</dbReference>
<feature type="region of interest" description="Sigma-70 factor domain-3" evidence="6">
    <location>
        <begin position="510"/>
        <end position="586"/>
    </location>
</feature>
<proteinExistence type="inferred from homology"/>
<dbReference type="PRINTS" id="PR00046">
    <property type="entry name" value="SIGMA70FCT"/>
</dbReference>
<dbReference type="EMBL" id="JBHUHD010000001">
    <property type="protein sequence ID" value="MFD2141276.1"/>
    <property type="molecule type" value="Genomic_DNA"/>
</dbReference>
<feature type="region of interest" description="Disordered" evidence="7">
    <location>
        <begin position="1"/>
        <end position="25"/>
    </location>
</feature>
<dbReference type="Pfam" id="PF00140">
    <property type="entry name" value="Sigma70_r1_2"/>
    <property type="match status" value="1"/>
</dbReference>
<feature type="compositionally biased region" description="Basic and acidic residues" evidence="7">
    <location>
        <begin position="115"/>
        <end position="129"/>
    </location>
</feature>
<comment type="subunit">
    <text evidence="6">Interacts transiently with the RNA polymerase catalytic core.</text>
</comment>
<keyword evidence="11" id="KW-1185">Reference proteome</keyword>
<dbReference type="RefSeq" id="WP_213350212.1">
    <property type="nucleotide sequence ID" value="NZ_JAHBGB010000002.1"/>
</dbReference>
<dbReference type="InterPro" id="IPR007127">
    <property type="entry name" value="RNA_pol_sigma_70_r1_1"/>
</dbReference>
<dbReference type="Proteomes" id="UP001597299">
    <property type="component" value="Unassembled WGS sequence"/>
</dbReference>
<dbReference type="InterPro" id="IPR014284">
    <property type="entry name" value="RNA_pol_sigma-70_dom"/>
</dbReference>
<dbReference type="Pfam" id="PF04545">
    <property type="entry name" value="Sigma70_r4"/>
    <property type="match status" value="1"/>
</dbReference>
<dbReference type="InterPro" id="IPR050239">
    <property type="entry name" value="Sigma-70_RNA_pol_init_factors"/>
</dbReference>
<feature type="DNA-binding region" description="H-T-H motif" evidence="6">
    <location>
        <begin position="625"/>
        <end position="644"/>
    </location>
</feature>
<keyword evidence="4 6" id="KW-0238">DNA-binding</keyword>
<feature type="compositionally biased region" description="Acidic residues" evidence="7">
    <location>
        <begin position="81"/>
        <end position="102"/>
    </location>
</feature>
<evidence type="ECO:0000313" key="10">
    <source>
        <dbReference type="EMBL" id="MFD2141276.1"/>
    </source>
</evidence>
<evidence type="ECO:0000313" key="11">
    <source>
        <dbReference type="Proteomes" id="UP001597299"/>
    </source>
</evidence>
<dbReference type="InterPro" id="IPR013325">
    <property type="entry name" value="RNA_pol_sigma_r2"/>
</dbReference>
<evidence type="ECO:0000256" key="4">
    <source>
        <dbReference type="ARBA" id="ARBA00023125"/>
    </source>
</evidence>
<feature type="short sequence motif" description="Interaction with polymerase core subunit RpoC" evidence="6">
    <location>
        <begin position="455"/>
        <end position="458"/>
    </location>
</feature>
<organism evidence="10 11">
    <name type="scientific">Ancylobacter oerskovii</name>
    <dbReference type="NCBI Taxonomy" id="459519"/>
    <lineage>
        <taxon>Bacteria</taxon>
        <taxon>Pseudomonadati</taxon>
        <taxon>Pseudomonadota</taxon>
        <taxon>Alphaproteobacteria</taxon>
        <taxon>Hyphomicrobiales</taxon>
        <taxon>Xanthobacteraceae</taxon>
        <taxon>Ancylobacter</taxon>
    </lineage>
</organism>
<dbReference type="Gene3D" id="1.10.10.10">
    <property type="entry name" value="Winged helix-like DNA-binding domain superfamily/Winged helix DNA-binding domain"/>
    <property type="match status" value="2"/>
</dbReference>
<evidence type="ECO:0000259" key="8">
    <source>
        <dbReference type="PROSITE" id="PS00715"/>
    </source>
</evidence>
<dbReference type="NCBIfam" id="TIGR02937">
    <property type="entry name" value="sigma70-ECF"/>
    <property type="match status" value="1"/>
</dbReference>
<keyword evidence="1 6" id="KW-0963">Cytoplasm</keyword>
<name>A0ABW4YYP7_9HYPH</name>
<dbReference type="Pfam" id="PF04542">
    <property type="entry name" value="Sigma70_r2"/>
    <property type="match status" value="1"/>
</dbReference>
<feature type="domain" description="RNA polymerase sigma-70" evidence="8">
    <location>
        <begin position="455"/>
        <end position="468"/>
    </location>
</feature>
<feature type="region of interest" description="Sigma-70 factor domain-4" evidence="6">
    <location>
        <begin position="599"/>
        <end position="652"/>
    </location>
</feature>
<dbReference type="InterPro" id="IPR007627">
    <property type="entry name" value="RNA_pol_sigma70_r2"/>
</dbReference>
<comment type="caution">
    <text evidence="10">The sequence shown here is derived from an EMBL/GenBank/DDBJ whole genome shotgun (WGS) entry which is preliminary data.</text>
</comment>
<dbReference type="NCBIfam" id="NF004208">
    <property type="entry name" value="PRK05658.1"/>
    <property type="match status" value="1"/>
</dbReference>
<evidence type="ECO:0000256" key="6">
    <source>
        <dbReference type="HAMAP-Rule" id="MF_00963"/>
    </source>
</evidence>
<accession>A0ABW4YYP7</accession>
<dbReference type="PANTHER" id="PTHR30603:SF60">
    <property type="entry name" value="RNA POLYMERASE SIGMA FACTOR RPOD"/>
    <property type="match status" value="1"/>
</dbReference>
<dbReference type="Pfam" id="PF04546">
    <property type="entry name" value="Sigma70_ner"/>
    <property type="match status" value="1"/>
</dbReference>
<dbReference type="HAMAP" id="MF_00963">
    <property type="entry name" value="Sigma70_RpoD_SigA"/>
    <property type="match status" value="1"/>
</dbReference>
<feature type="domain" description="RNA polymerase sigma-70" evidence="9">
    <location>
        <begin position="624"/>
        <end position="650"/>
    </location>
</feature>
<dbReference type="InterPro" id="IPR036388">
    <property type="entry name" value="WH-like_DNA-bd_sf"/>
</dbReference>
<evidence type="ECO:0000256" key="3">
    <source>
        <dbReference type="ARBA" id="ARBA00023082"/>
    </source>
</evidence>
<dbReference type="SUPFAM" id="SSF88946">
    <property type="entry name" value="Sigma2 domain of RNA polymerase sigma factors"/>
    <property type="match status" value="1"/>
</dbReference>
<dbReference type="SUPFAM" id="SSF88659">
    <property type="entry name" value="Sigma3 and sigma4 domains of RNA polymerase sigma factors"/>
    <property type="match status" value="2"/>
</dbReference>
<evidence type="ECO:0000256" key="1">
    <source>
        <dbReference type="ARBA" id="ARBA00022490"/>
    </source>
</evidence>
<comment type="similarity">
    <text evidence="6">Belongs to the sigma-70 factor family. RpoD/SigA subfamily.</text>
</comment>
<evidence type="ECO:0000256" key="2">
    <source>
        <dbReference type="ARBA" id="ARBA00023015"/>
    </source>
</evidence>
<dbReference type="InterPro" id="IPR028630">
    <property type="entry name" value="Sigma70_RpoD"/>
</dbReference>
<dbReference type="InterPro" id="IPR013324">
    <property type="entry name" value="RNA_pol_sigma_r3/r4-like"/>
</dbReference>
<dbReference type="PROSITE" id="PS00715">
    <property type="entry name" value="SIGMA70_1"/>
    <property type="match status" value="1"/>
</dbReference>
<dbReference type="Pfam" id="PF03979">
    <property type="entry name" value="Sigma70_r1_1"/>
    <property type="match status" value="1"/>
</dbReference>
<dbReference type="InterPro" id="IPR007631">
    <property type="entry name" value="RNA_pol_sigma_70_non-ess"/>
</dbReference>
<dbReference type="InterPro" id="IPR009042">
    <property type="entry name" value="RNA_pol_sigma70_r1_2"/>
</dbReference>
<comment type="subcellular location">
    <subcellularLocation>
        <location evidence="6">Cytoplasm</location>
    </subcellularLocation>
</comment>
<dbReference type="PANTHER" id="PTHR30603">
    <property type="entry name" value="RNA POLYMERASE SIGMA FACTOR RPO"/>
    <property type="match status" value="1"/>
</dbReference>
<protein>
    <recommendedName>
        <fullName evidence="6">RNA polymerase sigma factor RpoD</fullName>
    </recommendedName>
    <alternativeName>
        <fullName evidence="6">Sigma-70</fullName>
    </alternativeName>
</protein>
<dbReference type="InterPro" id="IPR007630">
    <property type="entry name" value="RNA_pol_sigma70_r4"/>
</dbReference>
<feature type="region of interest" description="Disordered" evidence="7">
    <location>
        <begin position="81"/>
        <end position="129"/>
    </location>
</feature>
<evidence type="ECO:0000256" key="7">
    <source>
        <dbReference type="SAM" id="MobiDB-lite"/>
    </source>
</evidence>
<dbReference type="InterPro" id="IPR042189">
    <property type="entry name" value="RNA_pol_sigma_70_r1_1_sf"/>
</dbReference>
<comment type="function">
    <text evidence="6">Sigma factors are initiation factors that promote the attachment of RNA polymerase to specific initiation sites and are then released. This sigma factor is the primary sigma factor during exponential growth.</text>
</comment>
<dbReference type="InterPro" id="IPR007624">
    <property type="entry name" value="RNA_pol_sigma70_r3"/>
</dbReference>
<dbReference type="PROSITE" id="PS00716">
    <property type="entry name" value="SIGMA70_2"/>
    <property type="match status" value="1"/>
</dbReference>
<dbReference type="NCBIfam" id="TIGR02393">
    <property type="entry name" value="RpoD_Cterm"/>
    <property type="match status" value="1"/>
</dbReference>